<reference evidence="2" key="1">
    <citation type="submission" date="2022-10" db="EMBL/GenBank/DDBJ databases">
        <title>The complete genomes of actinobacterial strains from the NBC collection.</title>
        <authorList>
            <person name="Joergensen T.S."/>
            <person name="Alvarez Arevalo M."/>
            <person name="Sterndorff E.B."/>
            <person name="Faurdal D."/>
            <person name="Vuksanovic O."/>
            <person name="Mourched A.-S."/>
            <person name="Charusanti P."/>
            <person name="Shaw S."/>
            <person name="Blin K."/>
            <person name="Weber T."/>
        </authorList>
    </citation>
    <scope>NUCLEOTIDE SEQUENCE</scope>
    <source>
        <strain evidence="2">NBC_00256</strain>
    </source>
</reference>
<evidence type="ECO:0000313" key="2">
    <source>
        <dbReference type="EMBL" id="WUP52148.1"/>
    </source>
</evidence>
<feature type="compositionally biased region" description="Basic and acidic residues" evidence="1">
    <location>
        <begin position="11"/>
        <end position="20"/>
    </location>
</feature>
<keyword evidence="3" id="KW-1185">Reference proteome</keyword>
<evidence type="ECO:0000256" key="1">
    <source>
        <dbReference type="SAM" id="MobiDB-lite"/>
    </source>
</evidence>
<sequence length="170" mass="18753">MIDRSPLCRGSIRDSGDSPDARSAGRCHRHTTRTAPGLRIIGQIRTSDGKSRPLPACTPHGDTGVSDRESLIDVIGHLHQIGWQLRFGEHIEASSRLRNREAVRPLTEAEVEEMREVFSGILGLVSDEEFYDLGGCVRHRQPLAEECVGVRGGVGGEVMPQFPFPMRSSR</sequence>
<dbReference type="EMBL" id="CP108084">
    <property type="protein sequence ID" value="WUP52148.1"/>
    <property type="molecule type" value="Genomic_DNA"/>
</dbReference>
<accession>A0ABZ1SCA6</accession>
<gene>
    <name evidence="2" type="ORF">OG994_11765</name>
</gene>
<dbReference type="RefSeq" id="WP_328853209.1">
    <property type="nucleotide sequence ID" value="NZ_CP108084.1"/>
</dbReference>
<protein>
    <submittedName>
        <fullName evidence="2">Uncharacterized protein</fullName>
    </submittedName>
</protein>
<name>A0ABZ1SCA6_9ACTN</name>
<proteinExistence type="predicted"/>
<feature type="region of interest" description="Disordered" evidence="1">
    <location>
        <begin position="1"/>
        <end position="32"/>
    </location>
</feature>
<dbReference type="Proteomes" id="UP001432190">
    <property type="component" value="Chromosome"/>
</dbReference>
<evidence type="ECO:0000313" key="3">
    <source>
        <dbReference type="Proteomes" id="UP001432190"/>
    </source>
</evidence>
<organism evidence="2 3">
    <name type="scientific">Micromonospora globbae</name>
    <dbReference type="NCBI Taxonomy" id="1894969"/>
    <lineage>
        <taxon>Bacteria</taxon>
        <taxon>Bacillati</taxon>
        <taxon>Actinomycetota</taxon>
        <taxon>Actinomycetes</taxon>
        <taxon>Micromonosporales</taxon>
        <taxon>Micromonosporaceae</taxon>
        <taxon>Micromonospora</taxon>
    </lineage>
</organism>